<organism evidence="1 2">
    <name type="scientific">Araneus ventricosus</name>
    <name type="common">Orbweaver spider</name>
    <name type="synonym">Epeira ventricosa</name>
    <dbReference type="NCBI Taxonomy" id="182803"/>
    <lineage>
        <taxon>Eukaryota</taxon>
        <taxon>Metazoa</taxon>
        <taxon>Ecdysozoa</taxon>
        <taxon>Arthropoda</taxon>
        <taxon>Chelicerata</taxon>
        <taxon>Arachnida</taxon>
        <taxon>Araneae</taxon>
        <taxon>Araneomorphae</taxon>
        <taxon>Entelegynae</taxon>
        <taxon>Araneoidea</taxon>
        <taxon>Araneidae</taxon>
        <taxon>Araneus</taxon>
    </lineage>
</organism>
<name>A0A4Y2PP77_ARAVE</name>
<evidence type="ECO:0000313" key="1">
    <source>
        <dbReference type="EMBL" id="GBN53114.1"/>
    </source>
</evidence>
<dbReference type="EMBL" id="BGPR01011816">
    <property type="protein sequence ID" value="GBN53114.1"/>
    <property type="molecule type" value="Genomic_DNA"/>
</dbReference>
<dbReference type="AlphaFoldDB" id="A0A4Y2PP77"/>
<gene>
    <name evidence="1" type="ORF">AVEN_245244_1</name>
</gene>
<proteinExistence type="predicted"/>
<protein>
    <submittedName>
        <fullName evidence="1">Uncharacterized protein</fullName>
    </submittedName>
</protein>
<keyword evidence="2" id="KW-1185">Reference proteome</keyword>
<accession>A0A4Y2PP77</accession>
<dbReference type="Proteomes" id="UP000499080">
    <property type="component" value="Unassembled WGS sequence"/>
</dbReference>
<evidence type="ECO:0000313" key="2">
    <source>
        <dbReference type="Proteomes" id="UP000499080"/>
    </source>
</evidence>
<reference evidence="1 2" key="1">
    <citation type="journal article" date="2019" name="Sci. Rep.">
        <title>Orb-weaving spider Araneus ventricosus genome elucidates the spidroin gene catalogue.</title>
        <authorList>
            <person name="Kono N."/>
            <person name="Nakamura H."/>
            <person name="Ohtoshi R."/>
            <person name="Moran D.A.P."/>
            <person name="Shinohara A."/>
            <person name="Yoshida Y."/>
            <person name="Fujiwara M."/>
            <person name="Mori M."/>
            <person name="Tomita M."/>
            <person name="Arakawa K."/>
        </authorList>
    </citation>
    <scope>NUCLEOTIDE SEQUENCE [LARGE SCALE GENOMIC DNA]</scope>
</reference>
<comment type="caution">
    <text evidence="1">The sequence shown here is derived from an EMBL/GenBank/DDBJ whole genome shotgun (WGS) entry which is preliminary data.</text>
</comment>
<sequence>MCCSKANQNTFPPLRLISSSLPLDSVTNQRLHKKERKTPFPNSFVIQQAVTALRNQAGRWLHPTRPIFDFILQQHFLKIKSAKQSLRAMRHFVGEEQLDRLVSSYSGIVNNRIRRIEFWEAMLWSLFISVKSEV</sequence>